<gene>
    <name evidence="2" type="ORF">LZC94_08740</name>
</gene>
<evidence type="ECO:0000313" key="3">
    <source>
        <dbReference type="Proteomes" id="UP001370348"/>
    </source>
</evidence>
<keyword evidence="3" id="KW-1185">Reference proteome</keyword>
<reference evidence="2 3" key="1">
    <citation type="submission" date="2021-12" db="EMBL/GenBank/DDBJ databases">
        <title>Discovery of the Pendulisporaceae a myxobacterial family with distinct sporulation behavior and unique specialized metabolism.</title>
        <authorList>
            <person name="Garcia R."/>
            <person name="Popoff A."/>
            <person name="Bader C.D."/>
            <person name="Loehr J."/>
            <person name="Walesch S."/>
            <person name="Walt C."/>
            <person name="Boldt J."/>
            <person name="Bunk B."/>
            <person name="Haeckl F.J.F.P.J."/>
            <person name="Gunesch A.P."/>
            <person name="Birkelbach J."/>
            <person name="Nuebel U."/>
            <person name="Pietschmann T."/>
            <person name="Bach T."/>
            <person name="Mueller R."/>
        </authorList>
    </citation>
    <scope>NUCLEOTIDE SEQUENCE [LARGE SCALE GENOMIC DNA]</scope>
    <source>
        <strain evidence="2 3">MSr11954</strain>
    </source>
</reference>
<dbReference type="PROSITE" id="PS51257">
    <property type="entry name" value="PROKAR_LIPOPROTEIN"/>
    <property type="match status" value="1"/>
</dbReference>
<organism evidence="2 3">
    <name type="scientific">Pendulispora albinea</name>
    <dbReference type="NCBI Taxonomy" id="2741071"/>
    <lineage>
        <taxon>Bacteria</taxon>
        <taxon>Pseudomonadati</taxon>
        <taxon>Myxococcota</taxon>
        <taxon>Myxococcia</taxon>
        <taxon>Myxococcales</taxon>
        <taxon>Sorangiineae</taxon>
        <taxon>Pendulisporaceae</taxon>
        <taxon>Pendulispora</taxon>
    </lineage>
</organism>
<dbReference type="Proteomes" id="UP001370348">
    <property type="component" value="Chromosome"/>
</dbReference>
<feature type="chain" id="PRO_5046921446" description="Secreted protein" evidence="1">
    <location>
        <begin position="30"/>
        <end position="162"/>
    </location>
</feature>
<protein>
    <recommendedName>
        <fullName evidence="4">Secreted protein</fullName>
    </recommendedName>
</protein>
<dbReference type="EMBL" id="CP089984">
    <property type="protein sequence ID" value="WXB17355.1"/>
    <property type="molecule type" value="Genomic_DNA"/>
</dbReference>
<accession>A0ABZ2M684</accession>
<sequence>MGKFESKKTSRSLMAVATIALLATASCRAGGWVASIVGDVVGSKGDAACDRRYVSDVNEEPSGFCQEVIDTVAVSQIQDDCNDKHHSRAMEGRCPREGIIGGCKLSITNDDGSEVYDWYYDVRDLESSTGATFKSRVATQDDVRAQCADARRYEEGAEFVLP</sequence>
<evidence type="ECO:0008006" key="4">
    <source>
        <dbReference type="Google" id="ProtNLM"/>
    </source>
</evidence>
<dbReference type="RefSeq" id="WP_394826986.1">
    <property type="nucleotide sequence ID" value="NZ_CP089984.1"/>
</dbReference>
<keyword evidence="1" id="KW-0732">Signal</keyword>
<name>A0ABZ2M684_9BACT</name>
<evidence type="ECO:0000256" key="1">
    <source>
        <dbReference type="SAM" id="SignalP"/>
    </source>
</evidence>
<evidence type="ECO:0000313" key="2">
    <source>
        <dbReference type="EMBL" id="WXB17355.1"/>
    </source>
</evidence>
<feature type="signal peptide" evidence="1">
    <location>
        <begin position="1"/>
        <end position="29"/>
    </location>
</feature>
<proteinExistence type="predicted"/>